<dbReference type="AlphaFoldDB" id="A0A1H7UNB8"/>
<sequence length="663" mass="74080">MTVHTEQFYDDYNVAAFTALPAAYRPGGYSTLTKGLPTVSRVLVLGTAQYLWNAVYYDDRGNTVREYRQHYKGGGTAGANNYDDVATEYSFTRQALASTRRHYASGSLSVTVKTENTYDHRDRPVDTWKTLNPGTGTRTLIARSVYNEVGQLYRRQLHSTNGTTFADSVKYTYNPRGWVLSTASPKFRQTLLYEDTTEVAMRQFNGNISRQSWRRGTGTVQSYAYTYDRLNRMLTGTGTGSKSETVTYDRNGNIATLKRDTDPVWTYGYTAAEGNRLRTITGGSGTYLYDLNGNMTRDARQGINITYNELNLPASMSGSATATYTYDATGRKLRSVMMGITTDYIDGIEWEGTDLSLIHMEEGRILPSGIYDYVLRDHLGNTRSGFASDATGSAKFVADYRPFGTVYNQGSIPSPKNRYLYNGKELQEGSEYYDYGARFYDPYIGRWGSIDPLGENHFNLTQYNYVMNNPMSYIDLFGLDTLSAENITPEDWYNFNAEEDVIKIPEVEITSNKGGTDWKGITSDVLTAFEVGNKTKEELLDFAVRNNFKSNNTRQAWERLTRNQQIWRQKRTLGKAGYTYLRGVKIVGRGVTGANVVITALQTGGDIVDGRYYAAGARLTVSGIAAGAAFIPVVGWGVSIGIGVADAVWGDEFYNYVEDTFGN</sequence>
<dbReference type="NCBIfam" id="TIGR03696">
    <property type="entry name" value="Rhs_assc_core"/>
    <property type="match status" value="1"/>
</dbReference>
<dbReference type="PANTHER" id="PTHR32305:SF15">
    <property type="entry name" value="PROTEIN RHSA-RELATED"/>
    <property type="match status" value="1"/>
</dbReference>
<dbReference type="Proteomes" id="UP000198916">
    <property type="component" value="Unassembled WGS sequence"/>
</dbReference>
<protein>
    <submittedName>
        <fullName evidence="1">RHS repeat-associated core domain-containing protein</fullName>
    </submittedName>
</protein>
<name>A0A1H7UNB8_9SPHI</name>
<accession>A0A1H7UNB8</accession>
<proteinExistence type="predicted"/>
<dbReference type="PANTHER" id="PTHR32305">
    <property type="match status" value="1"/>
</dbReference>
<dbReference type="InterPro" id="IPR022385">
    <property type="entry name" value="Rhs_assc_core"/>
</dbReference>
<dbReference type="Gene3D" id="2.180.10.10">
    <property type="entry name" value="RHS repeat-associated core"/>
    <property type="match status" value="1"/>
</dbReference>
<organism evidence="1 2">
    <name type="scientific">Parapedobacter koreensis</name>
    <dbReference type="NCBI Taxonomy" id="332977"/>
    <lineage>
        <taxon>Bacteria</taxon>
        <taxon>Pseudomonadati</taxon>
        <taxon>Bacteroidota</taxon>
        <taxon>Sphingobacteriia</taxon>
        <taxon>Sphingobacteriales</taxon>
        <taxon>Sphingobacteriaceae</taxon>
        <taxon>Parapedobacter</taxon>
    </lineage>
</organism>
<evidence type="ECO:0000313" key="2">
    <source>
        <dbReference type="Proteomes" id="UP000198916"/>
    </source>
</evidence>
<dbReference type="InterPro" id="IPR050708">
    <property type="entry name" value="T6SS_VgrG/RHS"/>
</dbReference>
<evidence type="ECO:0000313" key="1">
    <source>
        <dbReference type="EMBL" id="SEL98264.1"/>
    </source>
</evidence>
<dbReference type="STRING" id="332977.SAMN05421740_1194"/>
<dbReference type="EMBL" id="FNZR01000019">
    <property type="protein sequence ID" value="SEL98264.1"/>
    <property type="molecule type" value="Genomic_DNA"/>
</dbReference>
<keyword evidence="2" id="KW-1185">Reference proteome</keyword>
<gene>
    <name evidence="1" type="ORF">SAMN05421740_1194</name>
</gene>
<reference evidence="2" key="1">
    <citation type="submission" date="2016-10" db="EMBL/GenBank/DDBJ databases">
        <authorList>
            <person name="Varghese N."/>
            <person name="Submissions S."/>
        </authorList>
    </citation>
    <scope>NUCLEOTIDE SEQUENCE [LARGE SCALE GENOMIC DNA]</scope>
    <source>
        <strain evidence="2">Jip14</strain>
    </source>
</reference>